<name>A0A1F6EIU9_9BACT</name>
<feature type="domain" description="FAD/NAD(P)-binding" evidence="6">
    <location>
        <begin position="2"/>
        <end position="290"/>
    </location>
</feature>
<dbReference type="InterPro" id="IPR050097">
    <property type="entry name" value="Ferredoxin-NADP_redctase_2"/>
</dbReference>
<keyword evidence="2" id="KW-0274">FAD</keyword>
<proteinExistence type="predicted"/>
<dbReference type="InterPro" id="IPR008255">
    <property type="entry name" value="Pyr_nucl-diS_OxRdtase_2_AS"/>
</dbReference>
<dbReference type="GO" id="GO:0016668">
    <property type="term" value="F:oxidoreductase activity, acting on a sulfur group of donors, NAD(P) as acceptor"/>
    <property type="evidence" value="ECO:0007669"/>
    <property type="project" value="UniProtKB-ARBA"/>
</dbReference>
<dbReference type="PROSITE" id="PS00573">
    <property type="entry name" value="PYRIDINE_REDOX_2"/>
    <property type="match status" value="1"/>
</dbReference>
<dbReference type="InterPro" id="IPR036188">
    <property type="entry name" value="FAD/NAD-bd_sf"/>
</dbReference>
<dbReference type="SUPFAM" id="SSF51905">
    <property type="entry name" value="FAD/NAD(P)-binding domain"/>
    <property type="match status" value="1"/>
</dbReference>
<dbReference type="STRING" id="1798507.A3A34_01180"/>
<evidence type="ECO:0000256" key="5">
    <source>
        <dbReference type="ARBA" id="ARBA00023284"/>
    </source>
</evidence>
<evidence type="ECO:0000256" key="1">
    <source>
        <dbReference type="ARBA" id="ARBA00022630"/>
    </source>
</evidence>
<dbReference type="Gene3D" id="3.50.50.60">
    <property type="entry name" value="FAD/NAD(P)-binding domain"/>
    <property type="match status" value="2"/>
</dbReference>
<dbReference type="Proteomes" id="UP000178587">
    <property type="component" value="Unassembled WGS sequence"/>
</dbReference>
<keyword evidence="5" id="KW-0676">Redox-active center</keyword>
<dbReference type="EMBL" id="MFLU01000017">
    <property type="protein sequence ID" value="OGG73538.1"/>
    <property type="molecule type" value="Genomic_DNA"/>
</dbReference>
<keyword evidence="4" id="KW-1015">Disulfide bond</keyword>
<evidence type="ECO:0000313" key="7">
    <source>
        <dbReference type="EMBL" id="OGG73538.1"/>
    </source>
</evidence>
<dbReference type="Pfam" id="PF07992">
    <property type="entry name" value="Pyr_redox_2"/>
    <property type="match status" value="1"/>
</dbReference>
<accession>A0A1F6EIU9</accession>
<dbReference type="PANTHER" id="PTHR48105">
    <property type="entry name" value="THIOREDOXIN REDUCTASE 1-RELATED-RELATED"/>
    <property type="match status" value="1"/>
</dbReference>
<evidence type="ECO:0000313" key="8">
    <source>
        <dbReference type="Proteomes" id="UP000178587"/>
    </source>
</evidence>
<protein>
    <recommendedName>
        <fullName evidence="6">FAD/NAD(P)-binding domain-containing protein</fullName>
    </recommendedName>
</protein>
<sequence length="325" mass="34506">MYDLIIVGGGPAGVSAGVYAARKRLKTVLIAKEIGGQSVVSTEIQNWIGVEKIAGADLAVAFEKHLRAYAKDVVALKIGNTVERVEREDNGFTVTTSTGEKYHTKTVLVATGGDRRRLAIPGADTFEHKGVTYCASCDGPLFAGQDVVVVGGGNAGFETAAQLLAYAKSVTLVHRGSEFAKADAATVASVLAHPNMRTALNSEPTEVRGNKFVSSIVVKNIKSGEIKEIPTGGVFVEIGMIPNTDFVKGLVGLDTFGRVITNPKNQRASCGGIWAAGDCTDELYHQNNIAAGDGVKALEDIYFYAHRNQTNTKIPSTKHQITNNI</sequence>
<evidence type="ECO:0000256" key="2">
    <source>
        <dbReference type="ARBA" id="ARBA00022827"/>
    </source>
</evidence>
<dbReference type="AlphaFoldDB" id="A0A1F6EIU9"/>
<keyword evidence="3" id="KW-0560">Oxidoreductase</keyword>
<gene>
    <name evidence="7" type="ORF">A3A34_01180</name>
</gene>
<evidence type="ECO:0000259" key="6">
    <source>
        <dbReference type="Pfam" id="PF07992"/>
    </source>
</evidence>
<dbReference type="PRINTS" id="PR00469">
    <property type="entry name" value="PNDRDTASEII"/>
</dbReference>
<organism evidence="7 8">
    <name type="scientific">Candidatus Kaiserbacteria bacterium RIFCSPLOWO2_01_FULL_50_24</name>
    <dbReference type="NCBI Taxonomy" id="1798507"/>
    <lineage>
        <taxon>Bacteria</taxon>
        <taxon>Candidatus Kaiseribacteriota</taxon>
    </lineage>
</organism>
<reference evidence="7 8" key="1">
    <citation type="journal article" date="2016" name="Nat. Commun.">
        <title>Thousands of microbial genomes shed light on interconnected biogeochemical processes in an aquifer system.</title>
        <authorList>
            <person name="Anantharaman K."/>
            <person name="Brown C.T."/>
            <person name="Hug L.A."/>
            <person name="Sharon I."/>
            <person name="Castelle C.J."/>
            <person name="Probst A.J."/>
            <person name="Thomas B.C."/>
            <person name="Singh A."/>
            <person name="Wilkins M.J."/>
            <person name="Karaoz U."/>
            <person name="Brodie E.L."/>
            <person name="Williams K.H."/>
            <person name="Hubbard S.S."/>
            <person name="Banfield J.F."/>
        </authorList>
    </citation>
    <scope>NUCLEOTIDE SEQUENCE [LARGE SCALE GENOMIC DNA]</scope>
</reference>
<comment type="caution">
    <text evidence="7">The sequence shown here is derived from an EMBL/GenBank/DDBJ whole genome shotgun (WGS) entry which is preliminary data.</text>
</comment>
<dbReference type="InterPro" id="IPR023753">
    <property type="entry name" value="FAD/NAD-binding_dom"/>
</dbReference>
<evidence type="ECO:0000256" key="3">
    <source>
        <dbReference type="ARBA" id="ARBA00023002"/>
    </source>
</evidence>
<dbReference type="PRINTS" id="PR00368">
    <property type="entry name" value="FADPNR"/>
</dbReference>
<keyword evidence="1" id="KW-0285">Flavoprotein</keyword>
<evidence type="ECO:0000256" key="4">
    <source>
        <dbReference type="ARBA" id="ARBA00023157"/>
    </source>
</evidence>